<keyword evidence="4" id="KW-1185">Reference proteome</keyword>
<dbReference type="PROSITE" id="PS50043">
    <property type="entry name" value="HTH_LUXR_2"/>
    <property type="match status" value="1"/>
</dbReference>
<feature type="domain" description="HTH luxR-type" evidence="2">
    <location>
        <begin position="253"/>
        <end position="319"/>
    </location>
</feature>
<name>A0ABY2P924_9ACTN</name>
<dbReference type="EMBL" id="SRZK01000360">
    <property type="protein sequence ID" value="TGZ03329.1"/>
    <property type="molecule type" value="Genomic_DNA"/>
</dbReference>
<proteinExistence type="predicted"/>
<organism evidence="3 4">
    <name type="scientific">Streptomyces rhizosphaericola</name>
    <dbReference type="NCBI Taxonomy" id="2564098"/>
    <lineage>
        <taxon>Bacteria</taxon>
        <taxon>Bacillati</taxon>
        <taxon>Actinomycetota</taxon>
        <taxon>Actinomycetes</taxon>
        <taxon>Kitasatosporales</taxon>
        <taxon>Streptomycetaceae</taxon>
        <taxon>Streptomyces</taxon>
    </lineage>
</organism>
<evidence type="ECO:0000313" key="4">
    <source>
        <dbReference type="Proteomes" id="UP000306274"/>
    </source>
</evidence>
<reference evidence="3 4" key="1">
    <citation type="submission" date="2019-04" db="EMBL/GenBank/DDBJ databases">
        <title>Streptomyces rhizosphaericola sp. nov., an actinobacterium isolated from the wheat rhizosphere.</title>
        <authorList>
            <person name="Vargas Hoyos H.A."/>
            <person name="Santos S.N."/>
            <person name="Genuario D.B."/>
            <person name="Melo I.S."/>
            <person name="Da Silva L.J."/>
            <person name="Da Silva F.S.P."/>
            <person name="Zucchi T.D."/>
        </authorList>
    </citation>
    <scope>NUCLEOTIDE SEQUENCE [LARGE SCALE GENOMIC DNA]</scope>
    <source>
        <strain evidence="3 4">1AS2c</strain>
    </source>
</reference>
<evidence type="ECO:0000259" key="2">
    <source>
        <dbReference type="PROSITE" id="PS50043"/>
    </source>
</evidence>
<dbReference type="PANTHER" id="PTHR34293:SF1">
    <property type="entry name" value="HTH-TYPE TRANSCRIPTIONAL REGULATOR TRMBL2"/>
    <property type="match status" value="1"/>
</dbReference>
<feature type="region of interest" description="Disordered" evidence="1">
    <location>
        <begin position="322"/>
        <end position="348"/>
    </location>
</feature>
<comment type="caution">
    <text evidence="3">The sequence shown here is derived from an EMBL/GenBank/DDBJ whole genome shotgun (WGS) entry which is preliminary data.</text>
</comment>
<dbReference type="PANTHER" id="PTHR34293">
    <property type="entry name" value="HTH-TYPE TRANSCRIPTIONAL REGULATOR TRMBL2"/>
    <property type="match status" value="1"/>
</dbReference>
<protein>
    <submittedName>
        <fullName evidence="3">Helix-turn-helix transcriptional regulator</fullName>
    </submittedName>
</protein>
<gene>
    <name evidence="3" type="ORF">E5Z02_26605</name>
</gene>
<dbReference type="Pfam" id="PF00196">
    <property type="entry name" value="GerE"/>
    <property type="match status" value="1"/>
</dbReference>
<dbReference type="Gene3D" id="1.10.10.10">
    <property type="entry name" value="Winged helix-like DNA-binding domain superfamily/Winged helix DNA-binding domain"/>
    <property type="match status" value="1"/>
</dbReference>
<evidence type="ECO:0000256" key="1">
    <source>
        <dbReference type="SAM" id="MobiDB-lite"/>
    </source>
</evidence>
<accession>A0ABY2P924</accession>
<dbReference type="SMART" id="SM00421">
    <property type="entry name" value="HTH_LUXR"/>
    <property type="match status" value="1"/>
</dbReference>
<evidence type="ECO:0000313" key="3">
    <source>
        <dbReference type="EMBL" id="TGZ03329.1"/>
    </source>
</evidence>
<dbReference type="InterPro" id="IPR036388">
    <property type="entry name" value="WH-like_DNA-bd_sf"/>
</dbReference>
<dbReference type="CDD" id="cd06170">
    <property type="entry name" value="LuxR_C_like"/>
    <property type="match status" value="1"/>
</dbReference>
<dbReference type="RefSeq" id="WP_028418009.1">
    <property type="nucleotide sequence ID" value="NZ_SRZK01000360.1"/>
</dbReference>
<dbReference type="InterPro" id="IPR051797">
    <property type="entry name" value="TrmB-like"/>
</dbReference>
<dbReference type="InterPro" id="IPR000792">
    <property type="entry name" value="Tscrpt_reg_LuxR_C"/>
</dbReference>
<dbReference type="Proteomes" id="UP000306274">
    <property type="component" value="Unassembled WGS sequence"/>
</dbReference>
<dbReference type="InterPro" id="IPR016032">
    <property type="entry name" value="Sig_transdc_resp-reg_C-effctor"/>
</dbReference>
<dbReference type="SUPFAM" id="SSF46894">
    <property type="entry name" value="C-terminal effector domain of the bipartite response regulators"/>
    <property type="match status" value="1"/>
</dbReference>
<sequence>MTPEPDITALTEVRLCEEGLRRYREALEAGTVSGEVPGCLVRSGLLKRLPGGPGVVYVPVPPAIAESLLARHVERDIEERRKSLEVLHSSFLAAEAVYRKVQRRGELPIESLHGEEVIGEALRKAVASCREELLTAQPGGGRPPALLAEALPRDLALLRKGVRQRTLYQHSVRSHTPTLAYIEQVLAEGARVRTVDEIFERVIICDRTIAFIPGTEERKSAALAVRHSGVIEFLTKMFDHAWERGEPVAITAERHRPDLLTSSVRRTVLRMVVSGHTDESIATRLGMSARTVSTHIRKVSEALGSRSRAELGYLLSQRRLLDEGGGLPDGTPRSPARQRRPPTRESCG</sequence>
<dbReference type="PRINTS" id="PR00038">
    <property type="entry name" value="HTHLUXR"/>
</dbReference>